<proteinExistence type="predicted"/>
<gene>
    <name evidence="5" type="ORF">CJD38_15195</name>
</gene>
<dbReference type="EMBL" id="QANS01000006">
    <property type="protein sequence ID" value="PTU30290.1"/>
    <property type="molecule type" value="Genomic_DNA"/>
</dbReference>
<keyword evidence="3" id="KW-0443">Lipid metabolism</keyword>
<dbReference type="AlphaFoldDB" id="A0A2T5MCJ2"/>
<accession>A0A2T5MCJ2</accession>
<reference evidence="5 6" key="1">
    <citation type="submission" date="2018-04" db="EMBL/GenBank/DDBJ databases">
        <title>Novel species isolated from glacier.</title>
        <authorList>
            <person name="Liu Q."/>
            <person name="Xin Y.-H."/>
        </authorList>
    </citation>
    <scope>NUCLEOTIDE SEQUENCE [LARGE SCALE GENOMIC DNA]</scope>
    <source>
        <strain evidence="5 6">GT1R17</strain>
    </source>
</reference>
<dbReference type="RefSeq" id="WP_107941233.1">
    <property type="nucleotide sequence ID" value="NZ_QANS01000006.1"/>
</dbReference>
<dbReference type="GO" id="GO:0006633">
    <property type="term" value="P:fatty acid biosynthetic process"/>
    <property type="evidence" value="ECO:0007669"/>
    <property type="project" value="UniProtKB-KW"/>
</dbReference>
<dbReference type="OrthoDB" id="8442777at2"/>
<dbReference type="Pfam" id="PF04336">
    <property type="entry name" value="ACP_PD"/>
    <property type="match status" value="1"/>
</dbReference>
<evidence type="ECO:0000313" key="5">
    <source>
        <dbReference type="EMBL" id="PTU30290.1"/>
    </source>
</evidence>
<dbReference type="PANTHER" id="PTHR38764:SF1">
    <property type="entry name" value="ACYL CARRIER PROTEIN PHOSPHODIESTERASE"/>
    <property type="match status" value="1"/>
</dbReference>
<evidence type="ECO:0008006" key="7">
    <source>
        <dbReference type="Google" id="ProtNLM"/>
    </source>
</evidence>
<keyword evidence="6" id="KW-1185">Reference proteome</keyword>
<keyword evidence="2" id="KW-0378">Hydrolase</keyword>
<name>A0A2T5MCJ2_9GAMM</name>
<keyword evidence="4" id="KW-0275">Fatty acid biosynthesis</keyword>
<organism evidence="5 6">
    <name type="scientific">Stenotrophobium rhamnosiphilum</name>
    <dbReference type="NCBI Taxonomy" id="2029166"/>
    <lineage>
        <taxon>Bacteria</taxon>
        <taxon>Pseudomonadati</taxon>
        <taxon>Pseudomonadota</taxon>
        <taxon>Gammaproteobacteria</taxon>
        <taxon>Nevskiales</taxon>
        <taxon>Nevskiaceae</taxon>
        <taxon>Stenotrophobium</taxon>
    </lineage>
</organism>
<dbReference type="InterPro" id="IPR007431">
    <property type="entry name" value="ACP_PD"/>
</dbReference>
<dbReference type="GO" id="GO:0008770">
    <property type="term" value="F:[acyl-carrier-protein] phosphodiesterase activity"/>
    <property type="evidence" value="ECO:0007669"/>
    <property type="project" value="InterPro"/>
</dbReference>
<sequence>MNFLAHLWLAEQTKTSFAGAILGDIARGADLSAYPDDIAHGIRLHRMVDATTDRHPLSVAARVRFGQGRRRYAGIVMDLVCDHILANDWKKFSDEALPDFCLRASIDIEQAAPWFLHAGGRAIEAQGFSKLLISYAGPAGIEYAISRTANRMRDPLPLIDAAKGWEAVAEEFRADLPVLLADLKRVELP</sequence>
<comment type="caution">
    <text evidence="5">The sequence shown here is derived from an EMBL/GenBank/DDBJ whole genome shotgun (WGS) entry which is preliminary data.</text>
</comment>
<evidence type="ECO:0000256" key="2">
    <source>
        <dbReference type="ARBA" id="ARBA00022801"/>
    </source>
</evidence>
<evidence type="ECO:0000256" key="3">
    <source>
        <dbReference type="ARBA" id="ARBA00023098"/>
    </source>
</evidence>
<evidence type="ECO:0000256" key="4">
    <source>
        <dbReference type="ARBA" id="ARBA00023160"/>
    </source>
</evidence>
<evidence type="ECO:0000313" key="6">
    <source>
        <dbReference type="Proteomes" id="UP000244248"/>
    </source>
</evidence>
<keyword evidence="1" id="KW-0444">Lipid biosynthesis</keyword>
<keyword evidence="4" id="KW-0276">Fatty acid metabolism</keyword>
<dbReference type="PANTHER" id="PTHR38764">
    <property type="entry name" value="ACYL CARRIER PROTEIN PHOSPHODIESTERASE"/>
    <property type="match status" value="1"/>
</dbReference>
<protein>
    <recommendedName>
        <fullName evidence="7">DUF479 domain-containing protein</fullName>
    </recommendedName>
</protein>
<evidence type="ECO:0000256" key="1">
    <source>
        <dbReference type="ARBA" id="ARBA00022516"/>
    </source>
</evidence>
<dbReference type="Proteomes" id="UP000244248">
    <property type="component" value="Unassembled WGS sequence"/>
</dbReference>